<dbReference type="Gene3D" id="3.30.530.20">
    <property type="match status" value="1"/>
</dbReference>
<proteinExistence type="inferred from homology"/>
<dbReference type="Proteomes" id="UP000618382">
    <property type="component" value="Unassembled WGS sequence"/>
</dbReference>
<evidence type="ECO:0000256" key="1">
    <source>
        <dbReference type="ARBA" id="ARBA00006817"/>
    </source>
</evidence>
<dbReference type="AlphaFoldDB" id="A0A7Y9FC16"/>
<comment type="caution">
    <text evidence="4">The sequence shown here is derived from an EMBL/GenBank/DDBJ whole genome shotgun (WGS) entry which is preliminary data.</text>
</comment>
<dbReference type="EMBL" id="JACCBK010000001">
    <property type="protein sequence ID" value="NYD84465.1"/>
    <property type="molecule type" value="Genomic_DNA"/>
</dbReference>
<evidence type="ECO:0000313" key="6">
    <source>
        <dbReference type="Proteomes" id="UP000618382"/>
    </source>
</evidence>
<evidence type="ECO:0000313" key="4">
    <source>
        <dbReference type="EMBL" id="NYD84465.1"/>
    </source>
</evidence>
<dbReference type="SUPFAM" id="SSF55961">
    <property type="entry name" value="Bet v1-like"/>
    <property type="match status" value="1"/>
</dbReference>
<gene>
    <name evidence="4" type="ORF">BKA21_000014</name>
    <name evidence="3" type="ORF">Col01nite_30520</name>
</gene>
<dbReference type="CDD" id="cd08899">
    <property type="entry name" value="SRPBCC_CalC_Aha1-like_6"/>
    <property type="match status" value="1"/>
</dbReference>
<dbReference type="Pfam" id="PF08327">
    <property type="entry name" value="AHSA1"/>
    <property type="match status" value="1"/>
</dbReference>
<organism evidence="4 5">
    <name type="scientific">Cellulomonas oligotrophica</name>
    <dbReference type="NCBI Taxonomy" id="931536"/>
    <lineage>
        <taxon>Bacteria</taxon>
        <taxon>Bacillati</taxon>
        <taxon>Actinomycetota</taxon>
        <taxon>Actinomycetes</taxon>
        <taxon>Micrococcales</taxon>
        <taxon>Cellulomonadaceae</taxon>
        <taxon>Cellulomonas</taxon>
    </lineage>
</organism>
<keyword evidence="6" id="KW-1185">Reference proteome</keyword>
<reference evidence="3 6" key="2">
    <citation type="submission" date="2021-01" db="EMBL/GenBank/DDBJ databases">
        <title>Whole genome shotgun sequence of Cellulomonas oligotrophica NBRC 109435.</title>
        <authorList>
            <person name="Komaki H."/>
            <person name="Tamura T."/>
        </authorList>
    </citation>
    <scope>NUCLEOTIDE SEQUENCE [LARGE SCALE GENOMIC DNA]</scope>
    <source>
        <strain evidence="3 6">NBRC 109435</strain>
    </source>
</reference>
<dbReference type="InterPro" id="IPR023393">
    <property type="entry name" value="START-like_dom_sf"/>
</dbReference>
<dbReference type="InterPro" id="IPR013538">
    <property type="entry name" value="ASHA1/2-like_C"/>
</dbReference>
<dbReference type="Proteomes" id="UP000577956">
    <property type="component" value="Unassembled WGS sequence"/>
</dbReference>
<comment type="similarity">
    <text evidence="1">Belongs to the AHA1 family.</text>
</comment>
<dbReference type="EMBL" id="BONN01000010">
    <property type="protein sequence ID" value="GIG33893.1"/>
    <property type="molecule type" value="Genomic_DNA"/>
</dbReference>
<accession>A0A7Y9FC16</accession>
<dbReference type="RefSeq" id="WP_140460530.1">
    <property type="nucleotide sequence ID" value="NZ_BAABFI010000021.1"/>
</dbReference>
<protein>
    <submittedName>
        <fullName evidence="4">Uncharacterized protein YndB with AHSA1/START domain</fullName>
    </submittedName>
</protein>
<name>A0A7Y9FC16_9CELL</name>
<reference evidence="4 5" key="1">
    <citation type="submission" date="2020-07" db="EMBL/GenBank/DDBJ databases">
        <title>Sequencing the genomes of 1000 actinobacteria strains.</title>
        <authorList>
            <person name="Klenk H.-P."/>
        </authorList>
    </citation>
    <scope>NUCLEOTIDE SEQUENCE [LARGE SCALE GENOMIC DNA]</scope>
    <source>
        <strain evidence="4 5">DSM 24482</strain>
    </source>
</reference>
<sequence>MSATPTGPGQTPEPLAVLRQGEGDAEVELRRSYPTTADDLWDALTAPGRVRRWLGALHGDLQPGGTVQLRMGDDVPGADDVATCTVLACEPPEHLRLDWRFPGEEVSRVDVALVPRGAQGTELVLRHARLADGAARGYAGGWHVVADQLDDHLAGRQVRSWDDLFDARLALYPAAGPRAS</sequence>
<evidence type="ECO:0000313" key="3">
    <source>
        <dbReference type="EMBL" id="GIG33893.1"/>
    </source>
</evidence>
<evidence type="ECO:0000313" key="5">
    <source>
        <dbReference type="Proteomes" id="UP000577956"/>
    </source>
</evidence>
<feature type="domain" description="Activator of Hsp90 ATPase homologue 1/2-like C-terminal" evidence="2">
    <location>
        <begin position="35"/>
        <end position="153"/>
    </location>
</feature>
<evidence type="ECO:0000259" key="2">
    <source>
        <dbReference type="Pfam" id="PF08327"/>
    </source>
</evidence>